<evidence type="ECO:0000259" key="1">
    <source>
        <dbReference type="PROSITE" id="PS51819"/>
    </source>
</evidence>
<dbReference type="Pfam" id="PF00903">
    <property type="entry name" value="Glyoxalase"/>
    <property type="match status" value="1"/>
</dbReference>
<feature type="domain" description="VOC" evidence="1">
    <location>
        <begin position="4"/>
        <end position="129"/>
    </location>
</feature>
<evidence type="ECO:0000313" key="2">
    <source>
        <dbReference type="EMBL" id="PWJ85827.1"/>
    </source>
</evidence>
<sequence length="144" mass="15760">MEPRISIITLAVDDLQRAVRFYEAMGLKRNEKITEGVAFFQMGGMILALWPRNELAADIGNDNRPPPADCTPSVALAYNTRSEAEVGQILKVAQKAGGRIVKPATRAFWGGMQGYFADTEGNLWEVAHNPDFPLGADGRISLPE</sequence>
<dbReference type="STRING" id="1192868.GCA_000304395_03903"/>
<dbReference type="PANTHER" id="PTHR36503:SF1">
    <property type="entry name" value="BLR2520 PROTEIN"/>
    <property type="match status" value="1"/>
</dbReference>
<name>A0A316CCN5_PSESE</name>
<organism evidence="2 3">
    <name type="scientific">Pseudaminobacter salicylatoxidans</name>
    <dbReference type="NCBI Taxonomy" id="93369"/>
    <lineage>
        <taxon>Bacteria</taxon>
        <taxon>Pseudomonadati</taxon>
        <taxon>Pseudomonadota</taxon>
        <taxon>Alphaproteobacteria</taxon>
        <taxon>Hyphomicrobiales</taxon>
        <taxon>Phyllobacteriaceae</taxon>
        <taxon>Pseudaminobacter</taxon>
    </lineage>
</organism>
<evidence type="ECO:0000313" key="3">
    <source>
        <dbReference type="Proteomes" id="UP000245396"/>
    </source>
</evidence>
<dbReference type="SUPFAM" id="SSF54593">
    <property type="entry name" value="Glyoxalase/Bleomycin resistance protein/Dihydroxybiphenyl dioxygenase"/>
    <property type="match status" value="1"/>
</dbReference>
<dbReference type="RefSeq" id="WP_109611783.1">
    <property type="nucleotide sequence ID" value="NZ_QGGG01000002.1"/>
</dbReference>
<comment type="caution">
    <text evidence="2">The sequence shown here is derived from an EMBL/GenBank/DDBJ whole genome shotgun (WGS) entry which is preliminary data.</text>
</comment>
<protein>
    <recommendedName>
        <fullName evidence="1">VOC domain-containing protein</fullName>
    </recommendedName>
</protein>
<dbReference type="CDD" id="cd07251">
    <property type="entry name" value="VOC_like"/>
    <property type="match status" value="1"/>
</dbReference>
<accession>A0A316CCN5</accession>
<dbReference type="OrthoDB" id="9798430at2"/>
<dbReference type="Proteomes" id="UP000245396">
    <property type="component" value="Unassembled WGS sequence"/>
</dbReference>
<dbReference type="InterPro" id="IPR004360">
    <property type="entry name" value="Glyas_Fos-R_dOase_dom"/>
</dbReference>
<dbReference type="Gene3D" id="3.10.180.10">
    <property type="entry name" value="2,3-Dihydroxybiphenyl 1,2-Dioxygenase, domain 1"/>
    <property type="match status" value="1"/>
</dbReference>
<dbReference type="EMBL" id="QGGG01000002">
    <property type="protein sequence ID" value="PWJ85827.1"/>
    <property type="molecule type" value="Genomic_DNA"/>
</dbReference>
<dbReference type="InterPro" id="IPR037523">
    <property type="entry name" value="VOC_core"/>
</dbReference>
<dbReference type="PROSITE" id="PS51819">
    <property type="entry name" value="VOC"/>
    <property type="match status" value="1"/>
</dbReference>
<keyword evidence="3" id="KW-1185">Reference proteome</keyword>
<dbReference type="PANTHER" id="PTHR36503">
    <property type="entry name" value="BLR2520 PROTEIN"/>
    <property type="match status" value="1"/>
</dbReference>
<reference evidence="2 3" key="1">
    <citation type="submission" date="2018-05" db="EMBL/GenBank/DDBJ databases">
        <title>Genomic Encyclopedia of Type Strains, Phase IV (KMG-IV): sequencing the most valuable type-strain genomes for metagenomic binning, comparative biology and taxonomic classification.</title>
        <authorList>
            <person name="Goeker M."/>
        </authorList>
    </citation>
    <scope>NUCLEOTIDE SEQUENCE [LARGE SCALE GENOMIC DNA]</scope>
    <source>
        <strain evidence="2 3">DSM 6986</strain>
    </source>
</reference>
<proteinExistence type="predicted"/>
<gene>
    <name evidence="2" type="ORF">C7441_102274</name>
</gene>
<dbReference type="InterPro" id="IPR029068">
    <property type="entry name" value="Glyas_Bleomycin-R_OHBP_Dase"/>
</dbReference>
<dbReference type="AlphaFoldDB" id="A0A316CCN5"/>